<proteinExistence type="predicted"/>
<feature type="compositionally biased region" description="Basic and acidic residues" evidence="1">
    <location>
        <begin position="227"/>
        <end position="240"/>
    </location>
</feature>
<organism evidence="3 4">
    <name type="scientific">Orchesella dallaii</name>
    <dbReference type="NCBI Taxonomy" id="48710"/>
    <lineage>
        <taxon>Eukaryota</taxon>
        <taxon>Metazoa</taxon>
        <taxon>Ecdysozoa</taxon>
        <taxon>Arthropoda</taxon>
        <taxon>Hexapoda</taxon>
        <taxon>Collembola</taxon>
        <taxon>Entomobryomorpha</taxon>
        <taxon>Entomobryoidea</taxon>
        <taxon>Orchesellidae</taxon>
        <taxon>Orchesellinae</taxon>
        <taxon>Orchesella</taxon>
    </lineage>
</organism>
<evidence type="ECO:0000256" key="1">
    <source>
        <dbReference type="SAM" id="MobiDB-lite"/>
    </source>
</evidence>
<comment type="caution">
    <text evidence="3">The sequence shown here is derived from an EMBL/GenBank/DDBJ whole genome shotgun (WGS) entry which is preliminary data.</text>
</comment>
<name>A0ABP1RTQ7_9HEXA</name>
<keyword evidence="2" id="KW-0812">Transmembrane</keyword>
<dbReference type="Proteomes" id="UP001642540">
    <property type="component" value="Unassembled WGS sequence"/>
</dbReference>
<sequence length="262" mass="28796">MGTESLFQLNSFLRVYNWPWTSWQATRRFGALHSFGIGTLWYKWAEWVAKASDEKAFQIMKGMFPDVRKLDITGNILVIFYALMMLQAVAIAIFAVEYLRSLSIFDLITKQTLSDVPNCDQSSQLNIESQTQLGAFIDSATDQPVSNLTVLEPAQSAAIVSDKDGDDLDVSIEGGNITPIVYIDEACAHGSNSKDGVPQPGDYLLSLGKSDFQILATKSLVVTRNPQQRDDVGNCDKATNDDSINNDGSNIAESPFGLIQVL</sequence>
<gene>
    <name evidence="3" type="ORF">ODALV1_LOCUS25892</name>
</gene>
<evidence type="ECO:0000313" key="3">
    <source>
        <dbReference type="EMBL" id="CAL8135239.1"/>
    </source>
</evidence>
<feature type="region of interest" description="Disordered" evidence="1">
    <location>
        <begin position="227"/>
        <end position="249"/>
    </location>
</feature>
<accession>A0ABP1RTQ7</accession>
<keyword evidence="2" id="KW-1133">Transmembrane helix</keyword>
<keyword evidence="2" id="KW-0472">Membrane</keyword>
<evidence type="ECO:0000313" key="4">
    <source>
        <dbReference type="Proteomes" id="UP001642540"/>
    </source>
</evidence>
<feature type="transmembrane region" description="Helical" evidence="2">
    <location>
        <begin position="72"/>
        <end position="96"/>
    </location>
</feature>
<keyword evidence="4" id="KW-1185">Reference proteome</keyword>
<reference evidence="3 4" key="1">
    <citation type="submission" date="2024-08" db="EMBL/GenBank/DDBJ databases">
        <authorList>
            <person name="Cucini C."/>
            <person name="Frati F."/>
        </authorList>
    </citation>
    <scope>NUCLEOTIDE SEQUENCE [LARGE SCALE GENOMIC DNA]</scope>
</reference>
<dbReference type="EMBL" id="CAXLJM020000107">
    <property type="protein sequence ID" value="CAL8135239.1"/>
    <property type="molecule type" value="Genomic_DNA"/>
</dbReference>
<evidence type="ECO:0000256" key="2">
    <source>
        <dbReference type="SAM" id="Phobius"/>
    </source>
</evidence>
<protein>
    <submittedName>
        <fullName evidence="3">Uncharacterized protein</fullName>
    </submittedName>
</protein>